<dbReference type="InterPro" id="IPR011333">
    <property type="entry name" value="SKP1/BTB/POZ_sf"/>
</dbReference>
<reference evidence="4" key="1">
    <citation type="submission" date="2022-11" db="UniProtKB">
        <authorList>
            <consortium name="WormBaseParasite"/>
        </authorList>
    </citation>
    <scope>IDENTIFICATION</scope>
</reference>
<dbReference type="InterPro" id="IPR015915">
    <property type="entry name" value="Kelch-typ_b-propeller"/>
</dbReference>
<evidence type="ECO:0000256" key="2">
    <source>
        <dbReference type="ARBA" id="ARBA00022737"/>
    </source>
</evidence>
<evidence type="ECO:0000256" key="1">
    <source>
        <dbReference type="ARBA" id="ARBA00022441"/>
    </source>
</evidence>
<protein>
    <submittedName>
        <fullName evidence="4">Kelch-like protein diablo</fullName>
    </submittedName>
</protein>
<dbReference type="SMART" id="SM00612">
    <property type="entry name" value="Kelch"/>
    <property type="match status" value="6"/>
</dbReference>
<evidence type="ECO:0000313" key="4">
    <source>
        <dbReference type="WBParaSite" id="PSU_v2.g8231.t1"/>
    </source>
</evidence>
<dbReference type="SUPFAM" id="SSF117281">
    <property type="entry name" value="Kelch motif"/>
    <property type="match status" value="1"/>
</dbReference>
<dbReference type="Gene3D" id="2.120.10.80">
    <property type="entry name" value="Kelch-type beta propeller"/>
    <property type="match status" value="2"/>
</dbReference>
<keyword evidence="1" id="KW-0880">Kelch repeat</keyword>
<keyword evidence="3" id="KW-1185">Reference proteome</keyword>
<organism evidence="3 4">
    <name type="scientific">Panagrolaimus superbus</name>
    <dbReference type="NCBI Taxonomy" id="310955"/>
    <lineage>
        <taxon>Eukaryota</taxon>
        <taxon>Metazoa</taxon>
        <taxon>Ecdysozoa</taxon>
        <taxon>Nematoda</taxon>
        <taxon>Chromadorea</taxon>
        <taxon>Rhabditida</taxon>
        <taxon>Tylenchina</taxon>
        <taxon>Panagrolaimomorpha</taxon>
        <taxon>Panagrolaimoidea</taxon>
        <taxon>Panagrolaimidae</taxon>
        <taxon>Panagrolaimus</taxon>
    </lineage>
</organism>
<dbReference type="PANTHER" id="PTHR45632">
    <property type="entry name" value="LD33804P"/>
    <property type="match status" value="1"/>
</dbReference>
<dbReference type="Gene3D" id="3.30.710.10">
    <property type="entry name" value="Potassium Channel Kv1.1, Chain A"/>
    <property type="match status" value="1"/>
</dbReference>
<accession>A0A914Z7D0</accession>
<dbReference type="Proteomes" id="UP000887577">
    <property type="component" value="Unplaced"/>
</dbReference>
<dbReference type="PANTHER" id="PTHR45632:SF26">
    <property type="entry name" value="BTB DOMAIN-CONTAINING PROTEIN"/>
    <property type="match status" value="1"/>
</dbReference>
<dbReference type="AlphaFoldDB" id="A0A914Z7D0"/>
<keyword evidence="2" id="KW-0677">Repeat</keyword>
<proteinExistence type="predicted"/>
<dbReference type="WBParaSite" id="PSU_v2.g8231.t1">
    <property type="protein sequence ID" value="PSU_v2.g8231.t1"/>
    <property type="gene ID" value="PSU_v2.g8231"/>
</dbReference>
<dbReference type="Pfam" id="PF24681">
    <property type="entry name" value="Kelch_KLHDC2_KLHL20_DRC7"/>
    <property type="match status" value="1"/>
</dbReference>
<dbReference type="InterPro" id="IPR006652">
    <property type="entry name" value="Kelch_1"/>
</dbReference>
<evidence type="ECO:0000313" key="3">
    <source>
        <dbReference type="Proteomes" id="UP000887577"/>
    </source>
</evidence>
<sequence>MNYLQRGCRGGGGTTDCNNNTTNYTTGETLSDLDEKRVNGCPHRHSYDDGPHLARELIDGGYSFANGDCQLIGKDGKMVYINRLHAAAMSQFLSIALLNTSFSESGTKQIKFPLFTSTEILDALEMSNWVLYHWIEHHTIPSLSQISTSCAFNILRVAAFFNLEHLIQYVSLLIETQVEANKLIDAFRLAEVTDAKLSERLWQRILAEFSLLYENGTYLYLSPSELEQCFFDSKFNIRVTQDSVILGKYRRVNVPGATPIENYVRKKEIERIFGKEEQQQIGALGHRNYKRIPHEIIFAHAGWGESGPTSNVEIYDYHREQWISPSASEMEESPRAYHGIAAIDKGILCMGGFNGRTYFRSTAFYDYENMHWNSVCAMVEPRCYVSLAKVDGSNIIACGGYTGQNRLRTTEIYNYNDNQWLKAGTMNFVRSDARAISIPEKNRVYIVGGFDGRQCHRTLEYYCSERDEWILEKGLMNSRRSGVGAVAINCNVIVAVGGFNGTHRLLSSEFYDIREGIWQQLSDMSLSRSNFGNACLEGDPWVIGGYNADRTIADCERLDIRSNKWIQMPPMNFSRSAVACCVVRNVEWIKRVFETDSSTSLSKF</sequence>
<name>A0A914Z7D0_9BILA</name>